<proteinExistence type="predicted"/>
<evidence type="ECO:0000313" key="2">
    <source>
        <dbReference type="EMBL" id="AFZ33744.1"/>
    </source>
</evidence>
<name>K9XNT5_STAC7</name>
<dbReference type="HOGENOM" id="CLU_076312_3_0_3"/>
<feature type="domain" description="Putative restriction endonuclease" evidence="1">
    <location>
        <begin position="21"/>
        <end position="191"/>
    </location>
</feature>
<reference evidence="3" key="1">
    <citation type="journal article" date="2013" name="Proc. Natl. Acad. Sci. U.S.A.">
        <title>Improving the coverage of the cyanobacterial phylum using diversity-driven genome sequencing.</title>
        <authorList>
            <person name="Shih P.M."/>
            <person name="Wu D."/>
            <person name="Latifi A."/>
            <person name="Axen S.D."/>
            <person name="Fewer D.P."/>
            <person name="Talla E."/>
            <person name="Calteau A."/>
            <person name="Cai F."/>
            <person name="Tandeau de Marsac N."/>
            <person name="Rippka R."/>
            <person name="Herdman M."/>
            <person name="Sivonen K."/>
            <person name="Coursin T."/>
            <person name="Laurent T."/>
            <person name="Goodwin L."/>
            <person name="Nolan M."/>
            <person name="Davenport K.W."/>
            <person name="Han C.S."/>
            <person name="Rubin E.M."/>
            <person name="Eisen J.A."/>
            <person name="Woyke T."/>
            <person name="Gugger M."/>
            <person name="Kerfeld C.A."/>
        </authorList>
    </citation>
    <scope>NUCLEOTIDE SEQUENCE [LARGE SCALE GENOMIC DNA]</scope>
    <source>
        <strain evidence="3">ATCC 29371 / PCC 7437</strain>
    </source>
</reference>
<keyword evidence="3" id="KW-1185">Reference proteome</keyword>
<protein>
    <recommendedName>
        <fullName evidence="1">Putative restriction endonuclease domain-containing protein</fullName>
    </recommendedName>
</protein>
<sequence>MDTIAVSLPSPLQLSIDLTDEQFWQLCQRNRDYRFERNAQGDLIVMSPTGSDTGRRNIKITTQLEIWNQQTKLGVAFDSSTGFKLPNGAERSPDASWVKKEQWESLTLEEKERFAPICPDFVVELRSKTDALKPLQEKMQEYVDNGTKLGWLIDRQNQQVEVYRVEQEVEIIKSPQTLSGENILPGFVLDLAEIL</sequence>
<accession>K9XNT5</accession>
<dbReference type="AlphaFoldDB" id="K9XNT5"/>
<evidence type="ECO:0000259" key="1">
    <source>
        <dbReference type="Pfam" id="PF05685"/>
    </source>
</evidence>
<dbReference type="CDD" id="cd06260">
    <property type="entry name" value="DUF820-like"/>
    <property type="match status" value="1"/>
</dbReference>
<dbReference type="Pfam" id="PF05685">
    <property type="entry name" value="Uma2"/>
    <property type="match status" value="1"/>
</dbReference>
<dbReference type="SUPFAM" id="SSF52980">
    <property type="entry name" value="Restriction endonuclease-like"/>
    <property type="match status" value="1"/>
</dbReference>
<dbReference type="InterPro" id="IPR012296">
    <property type="entry name" value="Nuclease_put_TT1808"/>
</dbReference>
<dbReference type="PANTHER" id="PTHR34107:SF7">
    <property type="entry name" value="SLR2092 PROTEIN"/>
    <property type="match status" value="1"/>
</dbReference>
<dbReference type="OrthoDB" id="455378at2"/>
<evidence type="ECO:0000313" key="3">
    <source>
        <dbReference type="Proteomes" id="UP000010473"/>
    </source>
</evidence>
<dbReference type="STRING" id="111780.Sta7437_0124"/>
<dbReference type="InterPro" id="IPR008538">
    <property type="entry name" value="Uma2"/>
</dbReference>
<dbReference type="Proteomes" id="UP000010473">
    <property type="component" value="Chromosome"/>
</dbReference>
<dbReference type="KEGG" id="scs:Sta7437_0124"/>
<dbReference type="eggNOG" id="COG4636">
    <property type="taxonomic scope" value="Bacteria"/>
</dbReference>
<dbReference type="EMBL" id="CP003653">
    <property type="protein sequence ID" value="AFZ33744.1"/>
    <property type="molecule type" value="Genomic_DNA"/>
</dbReference>
<dbReference type="InterPro" id="IPR011335">
    <property type="entry name" value="Restrct_endonuc-II-like"/>
</dbReference>
<gene>
    <name evidence="2" type="ordered locus">Sta7437_0124</name>
</gene>
<dbReference type="RefSeq" id="WP_015191417.1">
    <property type="nucleotide sequence ID" value="NC_019748.1"/>
</dbReference>
<organism evidence="2 3">
    <name type="scientific">Stanieria cyanosphaera (strain ATCC 29371 / PCC 7437)</name>
    <dbReference type="NCBI Taxonomy" id="111780"/>
    <lineage>
        <taxon>Bacteria</taxon>
        <taxon>Bacillati</taxon>
        <taxon>Cyanobacteriota</taxon>
        <taxon>Cyanophyceae</taxon>
        <taxon>Pleurocapsales</taxon>
        <taxon>Dermocarpellaceae</taxon>
        <taxon>Stanieria</taxon>
    </lineage>
</organism>
<dbReference type="PANTHER" id="PTHR34107">
    <property type="entry name" value="SLL0198 PROTEIN-RELATED"/>
    <property type="match status" value="1"/>
</dbReference>
<dbReference type="Gene3D" id="3.90.1570.10">
    <property type="entry name" value="tt1808, chain A"/>
    <property type="match status" value="1"/>
</dbReference>
<dbReference type="PATRIC" id="fig|111780.3.peg.125"/>